<accession>L9LCP3</accession>
<reference evidence="3" key="2">
    <citation type="journal article" date="2013" name="Nat. Commun.">
        <title>Genome of the Chinese tree shrew.</title>
        <authorList>
            <person name="Fan Y."/>
            <person name="Huang Z.Y."/>
            <person name="Cao C.C."/>
            <person name="Chen C.S."/>
            <person name="Chen Y.X."/>
            <person name="Fan D.D."/>
            <person name="He J."/>
            <person name="Hou H.L."/>
            <person name="Hu L."/>
            <person name="Hu X.T."/>
            <person name="Jiang X.T."/>
            <person name="Lai R."/>
            <person name="Lang Y.S."/>
            <person name="Liang B."/>
            <person name="Liao S.G."/>
            <person name="Mu D."/>
            <person name="Ma Y.Y."/>
            <person name="Niu Y.Y."/>
            <person name="Sun X.Q."/>
            <person name="Xia J.Q."/>
            <person name="Xiao J."/>
            <person name="Xiong Z.Q."/>
            <person name="Xu L."/>
            <person name="Yang L."/>
            <person name="Zhang Y."/>
            <person name="Zhao W."/>
            <person name="Zhao X.D."/>
            <person name="Zheng Y.T."/>
            <person name="Zhou J.M."/>
            <person name="Zhu Y.B."/>
            <person name="Zhang G.J."/>
            <person name="Wang J."/>
            <person name="Yao Y.G."/>
        </authorList>
    </citation>
    <scope>NUCLEOTIDE SEQUENCE [LARGE SCALE GENOMIC DNA]</scope>
</reference>
<gene>
    <name evidence="2" type="ORF">TREES_T100010378</name>
</gene>
<name>L9LCP3_TUPCH</name>
<feature type="region of interest" description="Disordered" evidence="1">
    <location>
        <begin position="99"/>
        <end position="140"/>
    </location>
</feature>
<dbReference type="Proteomes" id="UP000011518">
    <property type="component" value="Unassembled WGS sequence"/>
</dbReference>
<sequence>MSPGSELHCVAKEPSKLEMAPPGPPGRSRTRACLLGAPKAGRGVQPARLSPRPPTRGQGLEGPHGELQLPAGSTLHTDLTLPRPGPLRRPVATISLTLSRQQTGRKRVTGQLPGGMSRMSTEVSESGSYPTTRGTHWEGSRSCGFPSGDCEVPPAVGACAARADSAAAPVAEDKRPPGCQAGLSRPRHTRALWKACAFTDNAKAPTAAALRPDEQAFAGLEGWLGLKNLVRALDWTLQQAPQPLSSKSCAGLGAVQGPKPSGSGGGRKSAPSSAHEQAGAQTAVLAEEQAREGPHPLATVQLHHSSAGHSVRTCASESLHWEVPFHAQGEAQVLTSTGSVLGRPQGPMWLSGPSSQLHCGAFLPTGPWAQKQQSGADDEVPRISVTEAPGRKLTAAHPAKPRAVLCPSRDGLIQFRAFSPGTLQLSYFALWLSHYILGASKDRQEVTESGPARASAGTVSAASSRLPLSQPDRQKWVGDSEGNCHAMAFMRALGRMSSMAATGVTDLTERGPNDASGVQRHGRGPPC</sequence>
<feature type="region of interest" description="Disordered" evidence="1">
    <location>
        <begin position="447"/>
        <end position="474"/>
    </location>
</feature>
<proteinExistence type="predicted"/>
<reference evidence="3" key="1">
    <citation type="submission" date="2012-07" db="EMBL/GenBank/DDBJ databases">
        <title>Genome of the Chinese tree shrew, a rising model animal genetically related to primates.</title>
        <authorList>
            <person name="Zhang G."/>
            <person name="Fan Y."/>
            <person name="Yao Y."/>
            <person name="Huang Z."/>
        </authorList>
    </citation>
    <scope>NUCLEOTIDE SEQUENCE [LARGE SCALE GENOMIC DNA]</scope>
</reference>
<feature type="region of interest" description="Disordered" evidence="1">
    <location>
        <begin position="506"/>
        <end position="527"/>
    </location>
</feature>
<protein>
    <submittedName>
        <fullName evidence="2">Uncharacterized protein</fullName>
    </submittedName>
</protein>
<feature type="region of interest" description="Disordered" evidence="1">
    <location>
        <begin position="248"/>
        <end position="291"/>
    </location>
</feature>
<dbReference type="EMBL" id="KB320397">
    <property type="protein sequence ID" value="ELW72688.1"/>
    <property type="molecule type" value="Genomic_DNA"/>
</dbReference>
<feature type="compositionally biased region" description="Polar residues" evidence="1">
    <location>
        <begin position="457"/>
        <end position="467"/>
    </location>
</feature>
<organism evidence="2 3">
    <name type="scientific">Tupaia chinensis</name>
    <name type="common">Chinese tree shrew</name>
    <name type="synonym">Tupaia belangeri chinensis</name>
    <dbReference type="NCBI Taxonomy" id="246437"/>
    <lineage>
        <taxon>Eukaryota</taxon>
        <taxon>Metazoa</taxon>
        <taxon>Chordata</taxon>
        <taxon>Craniata</taxon>
        <taxon>Vertebrata</taxon>
        <taxon>Euteleostomi</taxon>
        <taxon>Mammalia</taxon>
        <taxon>Eutheria</taxon>
        <taxon>Euarchontoglires</taxon>
        <taxon>Scandentia</taxon>
        <taxon>Tupaiidae</taxon>
        <taxon>Tupaia</taxon>
    </lineage>
</organism>
<dbReference type="InParanoid" id="L9LCP3"/>
<evidence type="ECO:0000256" key="1">
    <source>
        <dbReference type="SAM" id="MobiDB-lite"/>
    </source>
</evidence>
<evidence type="ECO:0000313" key="2">
    <source>
        <dbReference type="EMBL" id="ELW72688.1"/>
    </source>
</evidence>
<feature type="region of interest" description="Disordered" evidence="1">
    <location>
        <begin position="1"/>
        <end position="68"/>
    </location>
</feature>
<keyword evidence="3" id="KW-1185">Reference proteome</keyword>
<evidence type="ECO:0000313" key="3">
    <source>
        <dbReference type="Proteomes" id="UP000011518"/>
    </source>
</evidence>
<dbReference type="AlphaFoldDB" id="L9LCP3"/>
<feature type="compositionally biased region" description="Polar residues" evidence="1">
    <location>
        <begin position="118"/>
        <end position="134"/>
    </location>
</feature>